<name>A0AAN9HV60_CROPI</name>
<evidence type="ECO:0000256" key="3">
    <source>
        <dbReference type="ARBA" id="ARBA00022722"/>
    </source>
</evidence>
<feature type="domain" description="YqgF/RNase H-like" evidence="5">
    <location>
        <begin position="41"/>
        <end position="147"/>
    </location>
</feature>
<evidence type="ECO:0000259" key="5">
    <source>
        <dbReference type="SMART" id="SM00732"/>
    </source>
</evidence>
<dbReference type="Gene3D" id="3.30.420.140">
    <property type="entry name" value="YqgF/RNase H-like domain"/>
    <property type="match status" value="1"/>
</dbReference>
<dbReference type="Proteomes" id="UP001372338">
    <property type="component" value="Unassembled WGS sequence"/>
</dbReference>
<dbReference type="SUPFAM" id="SSF53098">
    <property type="entry name" value="Ribonuclease H-like"/>
    <property type="match status" value="1"/>
</dbReference>
<dbReference type="GO" id="GO:0004518">
    <property type="term" value="F:nuclease activity"/>
    <property type="evidence" value="ECO:0007669"/>
    <property type="project" value="UniProtKB-KW"/>
</dbReference>
<gene>
    <name evidence="6" type="ORF">RIF29_37435</name>
</gene>
<evidence type="ECO:0000256" key="4">
    <source>
        <dbReference type="ARBA" id="ARBA00022801"/>
    </source>
</evidence>
<keyword evidence="1" id="KW-0963">Cytoplasm</keyword>
<comment type="caution">
    <text evidence="6">The sequence shown here is derived from an EMBL/GenBank/DDBJ whole genome shotgun (WGS) entry which is preliminary data.</text>
</comment>
<dbReference type="GO" id="GO:0000967">
    <property type="term" value="P:rRNA 5'-end processing"/>
    <property type="evidence" value="ECO:0007669"/>
    <property type="project" value="TreeGrafter"/>
</dbReference>
<keyword evidence="3" id="KW-0540">Nuclease</keyword>
<dbReference type="EMBL" id="JAYWIO010000007">
    <property type="protein sequence ID" value="KAK7253042.1"/>
    <property type="molecule type" value="Genomic_DNA"/>
</dbReference>
<dbReference type="CDD" id="cd16964">
    <property type="entry name" value="YqgF"/>
    <property type="match status" value="1"/>
</dbReference>
<organism evidence="6 7">
    <name type="scientific">Crotalaria pallida</name>
    <name type="common">Smooth rattlebox</name>
    <name type="synonym">Crotalaria striata</name>
    <dbReference type="NCBI Taxonomy" id="3830"/>
    <lineage>
        <taxon>Eukaryota</taxon>
        <taxon>Viridiplantae</taxon>
        <taxon>Streptophyta</taxon>
        <taxon>Embryophyta</taxon>
        <taxon>Tracheophyta</taxon>
        <taxon>Spermatophyta</taxon>
        <taxon>Magnoliopsida</taxon>
        <taxon>eudicotyledons</taxon>
        <taxon>Gunneridae</taxon>
        <taxon>Pentapetalae</taxon>
        <taxon>rosids</taxon>
        <taxon>fabids</taxon>
        <taxon>Fabales</taxon>
        <taxon>Fabaceae</taxon>
        <taxon>Papilionoideae</taxon>
        <taxon>50 kb inversion clade</taxon>
        <taxon>genistoids sensu lato</taxon>
        <taxon>core genistoids</taxon>
        <taxon>Crotalarieae</taxon>
        <taxon>Crotalaria</taxon>
    </lineage>
</organism>
<dbReference type="PANTHER" id="PTHR33317">
    <property type="entry name" value="POLYNUCLEOTIDYL TRANSFERASE, RIBONUCLEASE H-LIKE SUPERFAMILY PROTEIN"/>
    <property type="match status" value="1"/>
</dbReference>
<sequence>MQQFICSSHHWNFKISTVMKQVHPLNLIRQLGGAAARKEERRLLGLDVGDKYVGLALSDLDNKIASPFSVLLRKKSNLNLTLMASDFDSLISLYSLKGFVIGIPWDRHRVSSDAVRIKSFVNDLSKTNMLQGLPYTFWNEQFTSKNVELLLKPLNLNHPYHSKTILDKFAAVGILQGYLDYANRKINFQHHSHSDSS</sequence>
<keyword evidence="2" id="KW-0690">Ribosome biogenesis</keyword>
<dbReference type="HAMAP" id="MF_00651">
    <property type="entry name" value="Nuclease_YqgF"/>
    <property type="match status" value="1"/>
</dbReference>
<dbReference type="InterPro" id="IPR037027">
    <property type="entry name" value="YqgF/RNaseH-like_dom_sf"/>
</dbReference>
<dbReference type="InterPro" id="IPR005227">
    <property type="entry name" value="YqgF"/>
</dbReference>
<dbReference type="PANTHER" id="PTHR33317:SF1">
    <property type="entry name" value="POLYNUCLEOTIDYL TRANSFERASE, RIBONUCLEASE H-LIKE SUPERFAMILY PROTEIN"/>
    <property type="match status" value="1"/>
</dbReference>
<dbReference type="Pfam" id="PF03652">
    <property type="entry name" value="RuvX"/>
    <property type="match status" value="1"/>
</dbReference>
<protein>
    <recommendedName>
        <fullName evidence="5">YqgF/RNase H-like domain-containing protein</fullName>
    </recommendedName>
</protein>
<evidence type="ECO:0000313" key="7">
    <source>
        <dbReference type="Proteomes" id="UP001372338"/>
    </source>
</evidence>
<dbReference type="InterPro" id="IPR012337">
    <property type="entry name" value="RNaseH-like_sf"/>
</dbReference>
<evidence type="ECO:0000313" key="6">
    <source>
        <dbReference type="EMBL" id="KAK7253042.1"/>
    </source>
</evidence>
<reference evidence="6 7" key="1">
    <citation type="submission" date="2024-01" db="EMBL/GenBank/DDBJ databases">
        <title>The genomes of 5 underutilized Papilionoideae crops provide insights into root nodulation and disease resistanc.</title>
        <authorList>
            <person name="Yuan L."/>
        </authorList>
    </citation>
    <scope>NUCLEOTIDE SEQUENCE [LARGE SCALE GENOMIC DNA]</scope>
    <source>
        <strain evidence="6">ZHUSHIDOU_FW_LH</strain>
        <tissue evidence="6">Leaf</tissue>
    </source>
</reference>
<evidence type="ECO:0000256" key="1">
    <source>
        <dbReference type="ARBA" id="ARBA00022490"/>
    </source>
</evidence>
<dbReference type="InterPro" id="IPR006641">
    <property type="entry name" value="YqgF/RNaseH-like_dom"/>
</dbReference>
<dbReference type="SMART" id="SM00732">
    <property type="entry name" value="YqgFc"/>
    <property type="match status" value="1"/>
</dbReference>
<dbReference type="FunFam" id="3.30.420.140:FF:000008">
    <property type="entry name" value="Putative pre-16S rRNA nuclease"/>
    <property type="match status" value="1"/>
</dbReference>
<proteinExistence type="inferred from homology"/>
<dbReference type="GO" id="GO:0016787">
    <property type="term" value="F:hydrolase activity"/>
    <property type="evidence" value="ECO:0007669"/>
    <property type="project" value="UniProtKB-KW"/>
</dbReference>
<keyword evidence="7" id="KW-1185">Reference proteome</keyword>
<keyword evidence="4" id="KW-0378">Hydrolase</keyword>
<accession>A0AAN9HV60</accession>
<dbReference type="AlphaFoldDB" id="A0AAN9HV60"/>
<evidence type="ECO:0000256" key="2">
    <source>
        <dbReference type="ARBA" id="ARBA00022517"/>
    </source>
</evidence>